<reference evidence="1 2" key="1">
    <citation type="submission" date="2016-10" db="EMBL/GenBank/DDBJ databases">
        <authorList>
            <person name="de Groot N.N."/>
        </authorList>
    </citation>
    <scope>NUCLEOTIDE SEQUENCE [LARGE SCALE GENOMIC DNA]</scope>
    <source>
        <strain evidence="1 2">CGMCC 4.3143</strain>
    </source>
</reference>
<proteinExistence type="predicted"/>
<dbReference type="InterPro" id="IPR021391">
    <property type="entry name" value="DUF3027"/>
</dbReference>
<dbReference type="Pfam" id="PF11228">
    <property type="entry name" value="DUF3027"/>
    <property type="match status" value="1"/>
</dbReference>
<evidence type="ECO:0000313" key="2">
    <source>
        <dbReference type="Proteomes" id="UP000198967"/>
    </source>
</evidence>
<accession>A0A1G7FWQ7</accession>
<dbReference type="Proteomes" id="UP000198967">
    <property type="component" value="Unassembled WGS sequence"/>
</dbReference>
<keyword evidence="2" id="KW-1185">Reference proteome</keyword>
<evidence type="ECO:0000313" key="1">
    <source>
        <dbReference type="EMBL" id="SDE80311.1"/>
    </source>
</evidence>
<dbReference type="STRING" id="366584.SAMN05216377_102128"/>
<name>A0A1G7FWQ7_PSEOR</name>
<dbReference type="EMBL" id="FNBE01000002">
    <property type="protein sequence ID" value="SDE80311.1"/>
    <property type="molecule type" value="Genomic_DNA"/>
</dbReference>
<gene>
    <name evidence="1" type="ORF">SAMN05216377_102128</name>
</gene>
<sequence>MMPAADGADGTIGPMSTLSAPPAHGVALDLAVEAVETARAAAVEEATADLGPEAAAVAVGAHLGAVVEDGSAVTHRFAADVAGYRGWLWSVTVAAVEDGPVTVSEVVLLPGESALVAPGWVPWSERIRPGDLGPGDLLPVEPDDSRLVPAYVQSDDPAVEEVAVEIGLGRTRVLSREARQDAAERWQDTHGPDSDMARAATEVCGTCGFFLPLEGSLRGGFGACANQYSPADGTVVSVEFGCGAHSEIEVRVGSPVPVSALVYDDGVDLEDRS</sequence>
<dbReference type="AlphaFoldDB" id="A0A1G7FWQ7"/>
<organism evidence="1 2">
    <name type="scientific">Pseudonocardia oroxyli</name>
    <dbReference type="NCBI Taxonomy" id="366584"/>
    <lineage>
        <taxon>Bacteria</taxon>
        <taxon>Bacillati</taxon>
        <taxon>Actinomycetota</taxon>
        <taxon>Actinomycetes</taxon>
        <taxon>Pseudonocardiales</taxon>
        <taxon>Pseudonocardiaceae</taxon>
        <taxon>Pseudonocardia</taxon>
    </lineage>
</organism>
<protein>
    <recommendedName>
        <fullName evidence="3">DUF3027 domain-containing protein</fullName>
    </recommendedName>
</protein>
<evidence type="ECO:0008006" key="3">
    <source>
        <dbReference type="Google" id="ProtNLM"/>
    </source>
</evidence>